<dbReference type="RefSeq" id="XP_007690810.1">
    <property type="nucleotide sequence ID" value="XM_007692620.1"/>
</dbReference>
<dbReference type="InterPro" id="IPR038883">
    <property type="entry name" value="AN11006-like"/>
</dbReference>
<feature type="compositionally biased region" description="Pro residues" evidence="1">
    <location>
        <begin position="230"/>
        <end position="239"/>
    </location>
</feature>
<dbReference type="InterPro" id="IPR056632">
    <property type="entry name" value="DUF7730"/>
</dbReference>
<dbReference type="KEGG" id="bor:COCMIDRAFT_102878"/>
<organism evidence="3 4">
    <name type="scientific">Bipolaris oryzae ATCC 44560</name>
    <dbReference type="NCBI Taxonomy" id="930090"/>
    <lineage>
        <taxon>Eukaryota</taxon>
        <taxon>Fungi</taxon>
        <taxon>Dikarya</taxon>
        <taxon>Ascomycota</taxon>
        <taxon>Pezizomycotina</taxon>
        <taxon>Dothideomycetes</taxon>
        <taxon>Pleosporomycetidae</taxon>
        <taxon>Pleosporales</taxon>
        <taxon>Pleosporineae</taxon>
        <taxon>Pleosporaceae</taxon>
        <taxon>Bipolaris</taxon>
    </lineage>
</organism>
<dbReference type="Pfam" id="PF24864">
    <property type="entry name" value="DUF7730"/>
    <property type="match status" value="1"/>
</dbReference>
<reference evidence="3 4" key="1">
    <citation type="journal article" date="2013" name="PLoS Genet.">
        <title>Comparative genome structure, secondary metabolite, and effector coding capacity across Cochliobolus pathogens.</title>
        <authorList>
            <person name="Condon B.J."/>
            <person name="Leng Y."/>
            <person name="Wu D."/>
            <person name="Bushley K.E."/>
            <person name="Ohm R.A."/>
            <person name="Otillar R."/>
            <person name="Martin J."/>
            <person name="Schackwitz W."/>
            <person name="Grimwood J."/>
            <person name="MohdZainudin N."/>
            <person name="Xue C."/>
            <person name="Wang R."/>
            <person name="Manning V.A."/>
            <person name="Dhillon B."/>
            <person name="Tu Z.J."/>
            <person name="Steffenson B.J."/>
            <person name="Salamov A."/>
            <person name="Sun H."/>
            <person name="Lowry S."/>
            <person name="LaButti K."/>
            <person name="Han J."/>
            <person name="Copeland A."/>
            <person name="Lindquist E."/>
            <person name="Barry K."/>
            <person name="Schmutz J."/>
            <person name="Baker S.E."/>
            <person name="Ciuffetti L.M."/>
            <person name="Grigoriev I.V."/>
            <person name="Zhong S."/>
            <person name="Turgeon B.G."/>
        </authorList>
    </citation>
    <scope>NUCLEOTIDE SEQUENCE [LARGE SCALE GENOMIC DNA]</scope>
    <source>
        <strain evidence="3 4">ATCC 44560</strain>
    </source>
</reference>
<dbReference type="Proteomes" id="UP000054032">
    <property type="component" value="Unassembled WGS sequence"/>
</dbReference>
<dbReference type="HOGENOM" id="CLU_039954_0_0_1"/>
<accession>W6YT66</accession>
<gene>
    <name evidence="3" type="ORF">COCMIDRAFT_102878</name>
</gene>
<dbReference type="GeneID" id="19118176"/>
<feature type="region of interest" description="Disordered" evidence="1">
    <location>
        <begin position="351"/>
        <end position="373"/>
    </location>
</feature>
<dbReference type="eggNOG" id="ENOG502SPEE">
    <property type="taxonomic scope" value="Eukaryota"/>
</dbReference>
<feature type="region of interest" description="Disordered" evidence="1">
    <location>
        <begin position="428"/>
        <end position="449"/>
    </location>
</feature>
<evidence type="ECO:0000259" key="2">
    <source>
        <dbReference type="Pfam" id="PF24864"/>
    </source>
</evidence>
<evidence type="ECO:0000256" key="1">
    <source>
        <dbReference type="SAM" id="MobiDB-lite"/>
    </source>
</evidence>
<protein>
    <recommendedName>
        <fullName evidence="2">DUF7730 domain-containing protein</fullName>
    </recommendedName>
</protein>
<dbReference type="EMBL" id="KI964053">
    <property type="protein sequence ID" value="EUC42657.1"/>
    <property type="molecule type" value="Genomic_DNA"/>
</dbReference>
<feature type="domain" description="DUF7730" evidence="2">
    <location>
        <begin position="78"/>
        <end position="152"/>
    </location>
</feature>
<feature type="region of interest" description="Disordered" evidence="1">
    <location>
        <begin position="1"/>
        <end position="35"/>
    </location>
</feature>
<keyword evidence="4" id="KW-1185">Reference proteome</keyword>
<feature type="region of interest" description="Disordered" evidence="1">
    <location>
        <begin position="216"/>
        <end position="266"/>
    </location>
</feature>
<dbReference type="OrthoDB" id="62952at2759"/>
<dbReference type="PANTHER" id="PTHR42085:SF1">
    <property type="entry name" value="F-BOX DOMAIN-CONTAINING PROTEIN"/>
    <property type="match status" value="1"/>
</dbReference>
<dbReference type="AlphaFoldDB" id="W6YT66"/>
<evidence type="ECO:0000313" key="3">
    <source>
        <dbReference type="EMBL" id="EUC42657.1"/>
    </source>
</evidence>
<sequence length="449" mass="49434">MDAAPQSPSGPARLRNPSYGHLPTPTTTHMQSLNTRPDPSFSLLLSLPRELRDRVYAFALVSDSPFWWPSKSPDADHHNVSASLLRTNKQVYSESIDILYSQNRFLFTHPSDCNMFRVVASSASVNITSVYFRIRQKDLKLWTAYLGSKQAERSLKSDLPKLKSLWVFLRCGAMGLPAAFGRHAQALPIALGQQMHALQQQVQSLTQVMANANAQAAAGGNQAHTGGNQLPPPPPPAPAMPFLQFAQGPLGLGGPHHGHHHHQNHPPHVNLLAQQQLQMHQQANIHPPPLFHAPHHIGSMVNPQANRTDPRDPHTLFSTFLRFERELGIESLCLNLRDALYSGPSALMNFDSSSSSDASSVAGSPPVASSNEPRPEVKIVCIVHIPRRIMERVVALHPDELVVDAKTQDARTRFRKLHGIEVSLELNGCPPLRPGQDGADHGDMHAHEH</sequence>
<name>W6YT66_COCMI</name>
<proteinExistence type="predicted"/>
<feature type="compositionally biased region" description="Basic residues" evidence="1">
    <location>
        <begin position="256"/>
        <end position="265"/>
    </location>
</feature>
<feature type="compositionally biased region" description="Low complexity" evidence="1">
    <location>
        <begin position="351"/>
        <end position="370"/>
    </location>
</feature>
<evidence type="ECO:0000313" key="4">
    <source>
        <dbReference type="Proteomes" id="UP000054032"/>
    </source>
</evidence>
<feature type="compositionally biased region" description="Low complexity" evidence="1">
    <location>
        <begin position="216"/>
        <end position="229"/>
    </location>
</feature>
<dbReference type="STRING" id="930090.W6YT66"/>
<feature type="compositionally biased region" description="Basic and acidic residues" evidence="1">
    <location>
        <begin position="438"/>
        <end position="449"/>
    </location>
</feature>
<dbReference type="PANTHER" id="PTHR42085">
    <property type="entry name" value="F-BOX DOMAIN-CONTAINING PROTEIN"/>
    <property type="match status" value="1"/>
</dbReference>
<feature type="compositionally biased region" description="Polar residues" evidence="1">
    <location>
        <begin position="24"/>
        <end position="35"/>
    </location>
</feature>